<reference evidence="2 3" key="1">
    <citation type="submission" date="2023-08" db="EMBL/GenBank/DDBJ databases">
        <title>A Necator americanus chromosomal reference genome.</title>
        <authorList>
            <person name="Ilik V."/>
            <person name="Petrzelkova K.J."/>
            <person name="Pardy F."/>
            <person name="Fuh T."/>
            <person name="Niatou-Singa F.S."/>
            <person name="Gouil Q."/>
            <person name="Baker L."/>
            <person name="Ritchie M.E."/>
            <person name="Jex A.R."/>
            <person name="Gazzola D."/>
            <person name="Li H."/>
            <person name="Toshio Fujiwara R."/>
            <person name="Zhan B."/>
            <person name="Aroian R.V."/>
            <person name="Pafco B."/>
            <person name="Schwarz E.M."/>
        </authorList>
    </citation>
    <scope>NUCLEOTIDE SEQUENCE [LARGE SCALE GENOMIC DNA]</scope>
    <source>
        <strain evidence="2 3">Aroian</strain>
        <tissue evidence="2">Whole animal</tissue>
    </source>
</reference>
<evidence type="ECO:0000256" key="1">
    <source>
        <dbReference type="SAM" id="MobiDB-lite"/>
    </source>
</evidence>
<proteinExistence type="predicted"/>
<dbReference type="EMBL" id="JAVFWL010000004">
    <property type="protein sequence ID" value="KAK6747705.1"/>
    <property type="molecule type" value="Genomic_DNA"/>
</dbReference>
<comment type="caution">
    <text evidence="2">The sequence shown here is derived from an EMBL/GenBank/DDBJ whole genome shotgun (WGS) entry which is preliminary data.</text>
</comment>
<gene>
    <name evidence="2" type="primary">Necator_chrIV.g14019</name>
    <name evidence="2" type="ORF">RB195_000726</name>
</gene>
<evidence type="ECO:0000313" key="3">
    <source>
        <dbReference type="Proteomes" id="UP001303046"/>
    </source>
</evidence>
<evidence type="ECO:0000313" key="2">
    <source>
        <dbReference type="EMBL" id="KAK6747705.1"/>
    </source>
</evidence>
<protein>
    <submittedName>
        <fullName evidence="2">Uncharacterized protein</fullName>
    </submittedName>
</protein>
<keyword evidence="3" id="KW-1185">Reference proteome</keyword>
<name>A0ABR1DCT3_NECAM</name>
<organism evidence="2 3">
    <name type="scientific">Necator americanus</name>
    <name type="common">Human hookworm</name>
    <dbReference type="NCBI Taxonomy" id="51031"/>
    <lineage>
        <taxon>Eukaryota</taxon>
        <taxon>Metazoa</taxon>
        <taxon>Ecdysozoa</taxon>
        <taxon>Nematoda</taxon>
        <taxon>Chromadorea</taxon>
        <taxon>Rhabditida</taxon>
        <taxon>Rhabditina</taxon>
        <taxon>Rhabditomorpha</taxon>
        <taxon>Strongyloidea</taxon>
        <taxon>Ancylostomatidae</taxon>
        <taxon>Bunostominae</taxon>
        <taxon>Necator</taxon>
    </lineage>
</organism>
<feature type="region of interest" description="Disordered" evidence="1">
    <location>
        <begin position="1"/>
        <end position="23"/>
    </location>
</feature>
<dbReference type="Proteomes" id="UP001303046">
    <property type="component" value="Unassembled WGS sequence"/>
</dbReference>
<feature type="compositionally biased region" description="Polar residues" evidence="1">
    <location>
        <begin position="8"/>
        <end position="19"/>
    </location>
</feature>
<sequence length="78" mass="8786">MNGVVTLEQRQQPATSTADWTRAPLPSGLVRSLRKRRHSFRKEAPIGTPHTVEDSAILDAVKEDPEINTLQSCEETWM</sequence>
<accession>A0ABR1DCT3</accession>